<accession>A0A8K0IIN7</accession>
<reference evidence="3" key="2">
    <citation type="submission" date="2019-07" db="EMBL/GenBank/DDBJ databases">
        <authorList>
            <person name="Yang Y."/>
            <person name="Bocs S."/>
            <person name="Baudouin L."/>
        </authorList>
    </citation>
    <scope>NUCLEOTIDE SEQUENCE</scope>
    <source>
        <tissue evidence="3">Spear leaf of Hainan Tall coconut</tissue>
    </source>
</reference>
<dbReference type="AlphaFoldDB" id="A0A8K0IIN7"/>
<feature type="region of interest" description="Disordered" evidence="2">
    <location>
        <begin position="1"/>
        <end position="47"/>
    </location>
</feature>
<evidence type="ECO:0000256" key="1">
    <source>
        <dbReference type="SAM" id="Coils"/>
    </source>
</evidence>
<gene>
    <name evidence="3" type="ORF">COCNU_08G010600</name>
</gene>
<protein>
    <submittedName>
        <fullName evidence="3">Uncharacterized protein</fullName>
    </submittedName>
</protein>
<organism evidence="3 4">
    <name type="scientific">Cocos nucifera</name>
    <name type="common">Coconut palm</name>
    <dbReference type="NCBI Taxonomy" id="13894"/>
    <lineage>
        <taxon>Eukaryota</taxon>
        <taxon>Viridiplantae</taxon>
        <taxon>Streptophyta</taxon>
        <taxon>Embryophyta</taxon>
        <taxon>Tracheophyta</taxon>
        <taxon>Spermatophyta</taxon>
        <taxon>Magnoliopsida</taxon>
        <taxon>Liliopsida</taxon>
        <taxon>Arecaceae</taxon>
        <taxon>Arecoideae</taxon>
        <taxon>Cocoseae</taxon>
        <taxon>Attaleinae</taxon>
        <taxon>Cocos</taxon>
    </lineage>
</organism>
<feature type="coiled-coil region" evidence="1">
    <location>
        <begin position="134"/>
        <end position="189"/>
    </location>
</feature>
<evidence type="ECO:0000313" key="3">
    <source>
        <dbReference type="EMBL" id="KAG1359614.1"/>
    </source>
</evidence>
<dbReference type="Proteomes" id="UP000797356">
    <property type="component" value="Chromosome 8"/>
</dbReference>
<feature type="compositionally biased region" description="Low complexity" evidence="2">
    <location>
        <begin position="33"/>
        <end position="47"/>
    </location>
</feature>
<name>A0A8K0IIN7_COCNU</name>
<evidence type="ECO:0000256" key="2">
    <source>
        <dbReference type="SAM" id="MobiDB-lite"/>
    </source>
</evidence>
<dbReference type="EMBL" id="CM017879">
    <property type="protein sequence ID" value="KAG1359614.1"/>
    <property type="molecule type" value="Genomic_DNA"/>
</dbReference>
<reference evidence="3" key="1">
    <citation type="journal article" date="2017" name="Gigascience">
        <title>The genome draft of coconut (Cocos nucifera).</title>
        <authorList>
            <person name="Xiao Y."/>
            <person name="Xu P."/>
            <person name="Fan H."/>
            <person name="Baudouin L."/>
            <person name="Xia W."/>
            <person name="Bocs S."/>
            <person name="Xu J."/>
            <person name="Li Q."/>
            <person name="Guo A."/>
            <person name="Zhou L."/>
            <person name="Li J."/>
            <person name="Wu Y."/>
            <person name="Ma Z."/>
            <person name="Armero A."/>
            <person name="Issali A.E."/>
            <person name="Liu N."/>
            <person name="Peng M."/>
            <person name="Yang Y."/>
        </authorList>
    </citation>
    <scope>NUCLEOTIDE SEQUENCE</scope>
    <source>
        <tissue evidence="3">Spear leaf of Hainan Tall coconut</tissue>
    </source>
</reference>
<sequence>MVGGSSRAANAPRKKSTPVKAVTSIQSAAPMESIPRPSISSSKRSSNGSKISIRMFDCGSDVPKSVSPMEVFLDTEDKRKNAGDYRVIHSLLKSVILSTDVQIFEEVGGAFRIQDSYDSLLWLIHHVDYFVEVIREVRRLSKKVEEKAVQANRRMDDAQLSQLKAEDEIRFLKKRVKQLKFELAKAEARMLGEREVGKARAEGTRVEAVEAFCASKEFHNIKIDFASLSYLQGI</sequence>
<evidence type="ECO:0000313" key="4">
    <source>
        <dbReference type="Proteomes" id="UP000797356"/>
    </source>
</evidence>
<keyword evidence="4" id="KW-1185">Reference proteome</keyword>
<keyword evidence="1" id="KW-0175">Coiled coil</keyword>
<proteinExistence type="predicted"/>
<comment type="caution">
    <text evidence="3">The sequence shown here is derived from an EMBL/GenBank/DDBJ whole genome shotgun (WGS) entry which is preliminary data.</text>
</comment>